<dbReference type="Proteomes" id="UP000199041">
    <property type="component" value="Unassembled WGS sequence"/>
</dbReference>
<name>A0A1H4AAW3_9BACT</name>
<evidence type="ECO:0008006" key="3">
    <source>
        <dbReference type="Google" id="ProtNLM"/>
    </source>
</evidence>
<evidence type="ECO:0000313" key="1">
    <source>
        <dbReference type="EMBL" id="SEA33125.1"/>
    </source>
</evidence>
<evidence type="ECO:0000313" key="2">
    <source>
        <dbReference type="Proteomes" id="UP000199041"/>
    </source>
</evidence>
<protein>
    <recommendedName>
        <fullName evidence="3">Conjugal transfer protein TraI</fullName>
    </recommendedName>
</protein>
<dbReference type="EMBL" id="FNQY01000014">
    <property type="protein sequence ID" value="SEA33125.1"/>
    <property type="molecule type" value="Genomic_DNA"/>
</dbReference>
<dbReference type="RefSeq" id="WP_139188147.1">
    <property type="nucleotide sequence ID" value="NZ_FNQY01000014.1"/>
</dbReference>
<organism evidence="1 2">
    <name type="scientific">Arachidicoccus rhizosphaerae</name>
    <dbReference type="NCBI Taxonomy" id="551991"/>
    <lineage>
        <taxon>Bacteria</taxon>
        <taxon>Pseudomonadati</taxon>
        <taxon>Bacteroidota</taxon>
        <taxon>Chitinophagia</taxon>
        <taxon>Chitinophagales</taxon>
        <taxon>Chitinophagaceae</taxon>
        <taxon>Arachidicoccus</taxon>
    </lineage>
</organism>
<accession>A0A1H4AAW3</accession>
<dbReference type="OrthoDB" id="793529at2"/>
<reference evidence="1 2" key="1">
    <citation type="submission" date="2016-10" db="EMBL/GenBank/DDBJ databases">
        <authorList>
            <person name="de Groot N.N."/>
        </authorList>
    </citation>
    <scope>NUCLEOTIDE SEQUENCE [LARGE SCALE GENOMIC DNA]</scope>
    <source>
        <strain evidence="1 2">Vu-144</strain>
    </source>
</reference>
<gene>
    <name evidence="1" type="ORF">SAMN05192529_11410</name>
</gene>
<dbReference type="AlphaFoldDB" id="A0A1H4AAW3"/>
<dbReference type="STRING" id="551991.SAMN05192529_11410"/>
<sequence>MTRQSSVASLRIKRLVSATYPANAASKNSRRTGNIPGRCSCRCCKCCHRLLLILLLHTGMAVSMALVPGAGAGGSRLLAQDIPGVGNVTGLVSRAIKAIDLKIQRLQNKTIALQNVQQLIENAMSKLHLEDIATWASRQKALYGAYFQELWQVKTVLTTYWKVKEVMQRQLQLVSEYKKAWSRLKNDAHFSLSEIQDMSRIYGGILEESGRNLDQLLIAAGQLTAQMSDGQRLALITEAATLIEKNLGDLRRFNTRNYRLSLGRAWSLADQLLTKKLYGMN</sequence>
<proteinExistence type="predicted"/>
<keyword evidence="2" id="KW-1185">Reference proteome</keyword>